<dbReference type="AlphaFoldDB" id="A0A183FMR1"/>
<dbReference type="WBParaSite" id="HPBE_0000870801-mRNA-1">
    <property type="protein sequence ID" value="HPBE_0000870801-mRNA-1"/>
    <property type="gene ID" value="HPBE_0000870801"/>
</dbReference>
<dbReference type="OrthoDB" id="410104at2759"/>
<keyword evidence="2" id="KW-1185">Reference proteome</keyword>
<dbReference type="EMBL" id="UZAH01026232">
    <property type="protein sequence ID" value="VDO77462.1"/>
    <property type="molecule type" value="Genomic_DNA"/>
</dbReference>
<evidence type="ECO:0000313" key="3">
    <source>
        <dbReference type="WBParaSite" id="HPBE_0000870801-mRNA-1"/>
    </source>
</evidence>
<evidence type="ECO:0000313" key="1">
    <source>
        <dbReference type="EMBL" id="VDO77462.1"/>
    </source>
</evidence>
<name>A0A183FMR1_HELPZ</name>
<proteinExistence type="predicted"/>
<sequence>MDHIQTVSQLIERSREYHLPLVLVFVDYRKAFDSVEINAILNAFVHAESGVCLTGCKQPEIERSGRVVVPAEKTSSRQDHQSIKVKEIILIRNVHNVV</sequence>
<accession>A0A183FMR1</accession>
<gene>
    <name evidence="1" type="ORF">HPBE_LOCUS8709</name>
</gene>
<accession>A0A3P8BZR5</accession>
<organism evidence="2 3">
    <name type="scientific">Heligmosomoides polygyrus</name>
    <name type="common">Parasitic roundworm</name>
    <dbReference type="NCBI Taxonomy" id="6339"/>
    <lineage>
        <taxon>Eukaryota</taxon>
        <taxon>Metazoa</taxon>
        <taxon>Ecdysozoa</taxon>
        <taxon>Nematoda</taxon>
        <taxon>Chromadorea</taxon>
        <taxon>Rhabditida</taxon>
        <taxon>Rhabditina</taxon>
        <taxon>Rhabditomorpha</taxon>
        <taxon>Strongyloidea</taxon>
        <taxon>Heligmosomidae</taxon>
        <taxon>Heligmosomoides</taxon>
    </lineage>
</organism>
<evidence type="ECO:0000313" key="2">
    <source>
        <dbReference type="Proteomes" id="UP000050761"/>
    </source>
</evidence>
<protein>
    <submittedName>
        <fullName evidence="3">Reverse transcriptase domain-containing protein</fullName>
    </submittedName>
</protein>
<reference evidence="1 2" key="1">
    <citation type="submission" date="2018-11" db="EMBL/GenBank/DDBJ databases">
        <authorList>
            <consortium name="Pathogen Informatics"/>
        </authorList>
    </citation>
    <scope>NUCLEOTIDE SEQUENCE [LARGE SCALE GENOMIC DNA]</scope>
</reference>
<dbReference type="Proteomes" id="UP000050761">
    <property type="component" value="Unassembled WGS sequence"/>
</dbReference>
<reference evidence="3" key="2">
    <citation type="submission" date="2019-09" db="UniProtKB">
        <authorList>
            <consortium name="WormBaseParasite"/>
        </authorList>
    </citation>
    <scope>IDENTIFICATION</scope>
</reference>